<dbReference type="InterPro" id="IPR038726">
    <property type="entry name" value="PDDEXK_AddAB-type"/>
</dbReference>
<evidence type="ECO:0000259" key="1">
    <source>
        <dbReference type="Pfam" id="PF12705"/>
    </source>
</evidence>
<dbReference type="EMBL" id="MN740602">
    <property type="protein sequence ID" value="QHS78681.1"/>
    <property type="molecule type" value="Genomic_DNA"/>
</dbReference>
<feature type="domain" description="PD-(D/E)XK endonuclease-like" evidence="1">
    <location>
        <begin position="128"/>
        <end position="248"/>
    </location>
</feature>
<accession>A0A6C0AH65</accession>
<organism evidence="2">
    <name type="scientific">viral metagenome</name>
    <dbReference type="NCBI Taxonomy" id="1070528"/>
    <lineage>
        <taxon>unclassified sequences</taxon>
        <taxon>metagenomes</taxon>
        <taxon>organismal metagenomes</taxon>
    </lineage>
</organism>
<dbReference type="InterPro" id="IPR011604">
    <property type="entry name" value="PDDEXK-like_dom_sf"/>
</dbReference>
<proteinExistence type="predicted"/>
<protein>
    <recommendedName>
        <fullName evidence="1">PD-(D/E)XK endonuclease-like domain-containing protein</fullName>
    </recommendedName>
</protein>
<sequence>MSAEQFTYLSNKNYHERDSHIVFDEPNHIYTVNGDPNYVSVTTFVKSHFSSFDANSVIKNIMSSKKWNCSHKYWGKTPEEIKQLWENNANDASKAGTAMHLDIERFYNNIEVNNNSEEFSYFLNFNERFKNKLKPWRTEMMVWDEEYKLAGSIDMIFENEDNNLEIYDWKRTKEIVKTSNFDKWANKECIEHLPDTNYWHYSLQLNVYKHLIEKNYGRKVSNMYLLCLHPNNKNKNFIREKVFDLSQEVNDLIKLHLDSISSNYSSSSSDDEMSQE</sequence>
<dbReference type="AlphaFoldDB" id="A0A6C0AH65"/>
<dbReference type="Pfam" id="PF12705">
    <property type="entry name" value="PDDEXK_1"/>
    <property type="match status" value="1"/>
</dbReference>
<reference evidence="2" key="1">
    <citation type="journal article" date="2020" name="Nature">
        <title>Giant virus diversity and host interactions through global metagenomics.</title>
        <authorList>
            <person name="Schulz F."/>
            <person name="Roux S."/>
            <person name="Paez-Espino D."/>
            <person name="Jungbluth S."/>
            <person name="Walsh D.A."/>
            <person name="Denef V.J."/>
            <person name="McMahon K.D."/>
            <person name="Konstantinidis K.T."/>
            <person name="Eloe-Fadrosh E.A."/>
            <person name="Kyrpides N.C."/>
            <person name="Woyke T."/>
        </authorList>
    </citation>
    <scope>NUCLEOTIDE SEQUENCE</scope>
    <source>
        <strain evidence="2">GVMAG-S-1024976-23</strain>
    </source>
</reference>
<evidence type="ECO:0000313" key="2">
    <source>
        <dbReference type="EMBL" id="QHS78681.1"/>
    </source>
</evidence>
<name>A0A6C0AH65_9ZZZZ</name>
<dbReference type="Gene3D" id="3.90.320.10">
    <property type="match status" value="1"/>
</dbReference>